<keyword evidence="2" id="KW-0812">Transmembrane</keyword>
<evidence type="ECO:0000256" key="2">
    <source>
        <dbReference type="SAM" id="Phobius"/>
    </source>
</evidence>
<evidence type="ECO:0000256" key="1">
    <source>
        <dbReference type="SAM" id="MobiDB-lite"/>
    </source>
</evidence>
<proteinExistence type="predicted"/>
<sequence length="201" mass="21930">MQTKRWLAGIYLLVVIIGLSGCIFSSESQQAREVAEKFWQAILSNDMDAAKDLTTWESAQYLQFLSSKSVSAQRFETGEIKVDASTAEVATVLYGGEKGDMKIPVRTVLVRDKENAWQVDVQKTMGSMVSGAMGAVVDQLNQFMDNGLKDLDQSLADSVNKLNQNLKQGVDQLKKELAKPPAVAPEPPPVTTPSPPAKQSI</sequence>
<feature type="region of interest" description="Disordered" evidence="1">
    <location>
        <begin position="174"/>
        <end position="201"/>
    </location>
</feature>
<reference evidence="4" key="1">
    <citation type="submission" date="2023-07" db="EMBL/GenBank/DDBJ databases">
        <title>The carbon used by Thiothrix.</title>
        <authorList>
            <person name="Chen L."/>
        </authorList>
    </citation>
    <scope>NUCLEOTIDE SEQUENCE [LARGE SCALE GENOMIC DNA]</scope>
</reference>
<protein>
    <recommendedName>
        <fullName evidence="5">DUF4878 domain-containing protein</fullName>
    </recommendedName>
</protein>
<gene>
    <name evidence="3" type="ORF">VSS37_21730</name>
</gene>
<evidence type="ECO:0000313" key="4">
    <source>
        <dbReference type="Proteomes" id="UP001308005"/>
    </source>
</evidence>
<dbReference type="EMBL" id="JAYMYJ010000165">
    <property type="protein sequence ID" value="MEB4593605.1"/>
    <property type="molecule type" value="Genomic_DNA"/>
</dbReference>
<keyword evidence="4" id="KW-1185">Reference proteome</keyword>
<dbReference type="RefSeq" id="WP_324698621.1">
    <property type="nucleotide sequence ID" value="NZ_JAYMYJ010000165.1"/>
</dbReference>
<evidence type="ECO:0000313" key="3">
    <source>
        <dbReference type="EMBL" id="MEB4593605.1"/>
    </source>
</evidence>
<name>A0ABU6D3D6_9GAMM</name>
<keyword evidence="2" id="KW-0472">Membrane</keyword>
<evidence type="ECO:0008006" key="5">
    <source>
        <dbReference type="Google" id="ProtNLM"/>
    </source>
</evidence>
<dbReference type="PROSITE" id="PS51257">
    <property type="entry name" value="PROKAR_LIPOPROTEIN"/>
    <property type="match status" value="1"/>
</dbReference>
<comment type="caution">
    <text evidence="3">The sequence shown here is derived from an EMBL/GenBank/DDBJ whole genome shotgun (WGS) entry which is preliminary data.</text>
</comment>
<dbReference type="Proteomes" id="UP001308005">
    <property type="component" value="Unassembled WGS sequence"/>
</dbReference>
<accession>A0ABU6D3D6</accession>
<keyword evidence="2" id="KW-1133">Transmembrane helix</keyword>
<feature type="compositionally biased region" description="Pro residues" evidence="1">
    <location>
        <begin position="182"/>
        <end position="201"/>
    </location>
</feature>
<organism evidence="3 4">
    <name type="scientific">Candidatus Thiothrix phosphatis</name>
    <dbReference type="NCBI Taxonomy" id="3112415"/>
    <lineage>
        <taxon>Bacteria</taxon>
        <taxon>Pseudomonadati</taxon>
        <taxon>Pseudomonadota</taxon>
        <taxon>Gammaproteobacteria</taxon>
        <taxon>Thiotrichales</taxon>
        <taxon>Thiotrichaceae</taxon>
        <taxon>Thiothrix</taxon>
    </lineage>
</organism>
<feature type="transmembrane region" description="Helical" evidence="2">
    <location>
        <begin position="6"/>
        <end position="24"/>
    </location>
</feature>